<evidence type="ECO:0000313" key="4">
    <source>
        <dbReference type="Proteomes" id="UP000446786"/>
    </source>
</evidence>
<evidence type="ECO:0000313" key="2">
    <source>
        <dbReference type="EMBL" id="MXP30583.1"/>
    </source>
</evidence>
<accession>A0A845AN44</accession>
<dbReference type="OrthoDB" id="4378831at2"/>
<dbReference type="PANTHER" id="PTHR33840:SF1">
    <property type="entry name" value="TLE1 PHOSPHOLIPASE DOMAIN-CONTAINING PROTEIN"/>
    <property type="match status" value="1"/>
</dbReference>
<gene>
    <name evidence="2" type="ORF">GRI94_01965</name>
    <name evidence="3" type="ORF">GRI94_16055</name>
</gene>
<organism evidence="2 4">
    <name type="scientific">Parerythrobacter jejuensis</name>
    <dbReference type="NCBI Taxonomy" id="795812"/>
    <lineage>
        <taxon>Bacteria</taxon>
        <taxon>Pseudomonadati</taxon>
        <taxon>Pseudomonadota</taxon>
        <taxon>Alphaproteobacteria</taxon>
        <taxon>Sphingomonadales</taxon>
        <taxon>Erythrobacteraceae</taxon>
        <taxon>Parerythrobacter</taxon>
    </lineage>
</organism>
<dbReference type="AlphaFoldDB" id="A0A845AN44"/>
<reference evidence="2 4" key="1">
    <citation type="submission" date="2019-12" db="EMBL/GenBank/DDBJ databases">
        <title>Genomic-based taxomic classification of the family Erythrobacteraceae.</title>
        <authorList>
            <person name="Xu L."/>
        </authorList>
    </citation>
    <scope>NUCLEOTIDE SEQUENCE [LARGE SCALE GENOMIC DNA]</scope>
    <source>
        <strain evidence="2 4">JCM 16677</strain>
    </source>
</reference>
<dbReference type="RefSeq" id="WP_160778115.1">
    <property type="nucleotide sequence ID" value="NZ_BAAAZF010000001.1"/>
</dbReference>
<evidence type="ECO:0000259" key="1">
    <source>
        <dbReference type="Pfam" id="PF09994"/>
    </source>
</evidence>
<dbReference type="InterPro" id="IPR018712">
    <property type="entry name" value="Tle1-like_cat"/>
</dbReference>
<dbReference type="EMBL" id="WTYE01000001">
    <property type="protein sequence ID" value="MXP33343.1"/>
    <property type="molecule type" value="Genomic_DNA"/>
</dbReference>
<protein>
    <submittedName>
        <fullName evidence="2">DUF2235 domain-containing protein</fullName>
    </submittedName>
</protein>
<dbReference type="Proteomes" id="UP000446786">
    <property type="component" value="Unassembled WGS sequence"/>
</dbReference>
<dbReference type="EMBL" id="WTYE01000001">
    <property type="protein sequence ID" value="MXP30583.1"/>
    <property type="molecule type" value="Genomic_DNA"/>
</dbReference>
<proteinExistence type="predicted"/>
<feature type="domain" description="T6SS Phospholipase effector Tle1-like catalytic" evidence="1">
    <location>
        <begin position="2"/>
        <end position="265"/>
    </location>
</feature>
<comment type="caution">
    <text evidence="2">The sequence shown here is derived from an EMBL/GenBank/DDBJ whole genome shotgun (WGS) entry which is preliminary data.</text>
</comment>
<dbReference type="Pfam" id="PF09994">
    <property type="entry name" value="T6SS_Tle1-like_cat"/>
    <property type="match status" value="1"/>
</dbReference>
<evidence type="ECO:0000313" key="3">
    <source>
        <dbReference type="EMBL" id="MXP33343.1"/>
    </source>
</evidence>
<dbReference type="PANTHER" id="PTHR33840">
    <property type="match status" value="1"/>
</dbReference>
<keyword evidence="4" id="KW-1185">Reference proteome</keyword>
<sequence length="340" mass="38332">MKRIIICCDGTWQSLDNDWPTNVQRIAQFIKPTGSNDITQTLYYNGGVGLGDLGNRIAGGVFGAGLDDEIEKAFIFLSLNYEPEDEIYLFGFSRGAYTVRSLAGLIRSCGIFKRNNIGDIPKAMVLYRNRLIGPDHDECINVRIDNSPTRTVHPPNIHFIGCFDTVGSLGIPIQVPLFPFDDFSRNKHQFHDTQLSSIIKNARHAVAIDEQRKDFDVTKMLPQRSGPSDSTFEERWFPGTHTCVGGGIRSSRGLADGPLRWMIEEAKACGLEFNQSEVDAFTHEDSTIEFEPSERSLLGQYRPLTPREGPTEAEAFSPQAIQRWESRLDYRPEQMAEFFD</sequence>
<name>A0A845AN44_9SPHN</name>